<evidence type="ECO:0000256" key="5">
    <source>
        <dbReference type="ARBA" id="ARBA00022723"/>
    </source>
</evidence>
<evidence type="ECO:0000256" key="9">
    <source>
        <dbReference type="ARBA" id="ARBA00051198"/>
    </source>
</evidence>
<comment type="catalytic activity">
    <reaction evidence="9">
        <text>D-serine = pyruvate + NH4(+)</text>
        <dbReference type="Rhea" id="RHEA:13977"/>
        <dbReference type="ChEBI" id="CHEBI:15361"/>
        <dbReference type="ChEBI" id="CHEBI:28938"/>
        <dbReference type="ChEBI" id="CHEBI:35247"/>
        <dbReference type="EC" id="4.3.1.18"/>
    </reaction>
    <physiologicalReaction direction="left-to-right" evidence="9">
        <dbReference type="Rhea" id="RHEA:13978"/>
    </physiologicalReaction>
</comment>
<dbReference type="PANTHER" id="PTHR28004">
    <property type="entry name" value="ZGC:162816-RELATED"/>
    <property type="match status" value="1"/>
</dbReference>
<dbReference type="InterPro" id="IPR042208">
    <property type="entry name" value="D-ser_dehydrat-like_sf"/>
</dbReference>
<dbReference type="GO" id="GO:0009636">
    <property type="term" value="P:response to toxic substance"/>
    <property type="evidence" value="ECO:0007669"/>
    <property type="project" value="UniProtKB-KW"/>
</dbReference>
<keyword evidence="8" id="KW-0456">Lyase</keyword>
<feature type="domain" description="D-serine dehydratase-like" evidence="14">
    <location>
        <begin position="312"/>
        <end position="412"/>
    </location>
</feature>
<evidence type="ECO:0000256" key="7">
    <source>
        <dbReference type="ARBA" id="ARBA00022898"/>
    </source>
</evidence>
<evidence type="ECO:0000256" key="10">
    <source>
        <dbReference type="ARBA" id="ARBA00055764"/>
    </source>
</evidence>
<dbReference type="EC" id="4.3.1.18" evidence="11"/>
<dbReference type="EMBL" id="JARJCW010000037">
    <property type="protein sequence ID" value="KAJ7207136.1"/>
    <property type="molecule type" value="Genomic_DNA"/>
</dbReference>
<evidence type="ECO:0000256" key="12">
    <source>
        <dbReference type="ARBA" id="ARBA00069616"/>
    </source>
</evidence>
<evidence type="ECO:0000256" key="4">
    <source>
        <dbReference type="ARBA" id="ARBA00022575"/>
    </source>
</evidence>
<evidence type="ECO:0000259" key="14">
    <source>
        <dbReference type="SMART" id="SM01119"/>
    </source>
</evidence>
<dbReference type="GO" id="GO:0008721">
    <property type="term" value="F:D-serine ammonia-lyase activity"/>
    <property type="evidence" value="ECO:0007669"/>
    <property type="project" value="UniProtKB-EC"/>
</dbReference>
<proteinExistence type="inferred from homology"/>
<keyword evidence="7" id="KW-0663">Pyridoxal phosphate</keyword>
<dbReference type="Pfam" id="PF14031">
    <property type="entry name" value="D-ser_dehydrat"/>
    <property type="match status" value="1"/>
</dbReference>
<dbReference type="Proteomes" id="UP001219525">
    <property type="component" value="Unassembled WGS sequence"/>
</dbReference>
<keyword evidence="6" id="KW-0862">Zinc</keyword>
<reference evidence="15" key="1">
    <citation type="submission" date="2023-03" db="EMBL/GenBank/DDBJ databases">
        <title>Massive genome expansion in bonnet fungi (Mycena s.s.) driven by repeated elements and novel gene families across ecological guilds.</title>
        <authorList>
            <consortium name="Lawrence Berkeley National Laboratory"/>
            <person name="Harder C.B."/>
            <person name="Miyauchi S."/>
            <person name="Viragh M."/>
            <person name="Kuo A."/>
            <person name="Thoen E."/>
            <person name="Andreopoulos B."/>
            <person name="Lu D."/>
            <person name="Skrede I."/>
            <person name="Drula E."/>
            <person name="Henrissat B."/>
            <person name="Morin E."/>
            <person name="Kohler A."/>
            <person name="Barry K."/>
            <person name="LaButti K."/>
            <person name="Morin E."/>
            <person name="Salamov A."/>
            <person name="Lipzen A."/>
            <person name="Mereny Z."/>
            <person name="Hegedus B."/>
            <person name="Baldrian P."/>
            <person name="Stursova M."/>
            <person name="Weitz H."/>
            <person name="Taylor A."/>
            <person name="Grigoriev I.V."/>
            <person name="Nagy L.G."/>
            <person name="Martin F."/>
            <person name="Kauserud H."/>
        </authorList>
    </citation>
    <scope>NUCLEOTIDE SEQUENCE</scope>
    <source>
        <strain evidence="15">9144</strain>
    </source>
</reference>
<sequence length="428" mass="46041">MQTRTAYALAALPQKDVLTKQFVGKPLAGLRTPALVIDRTIFQSNCVRMLENAAGWGATLRSHLKTHKTAEGTRLQLVEGEYRAHAVVVSTLMEAWQVVQAGLVKDGTVKDILYGLPVGLNKVADLSDLWDEVAKDGAVVRLMVDHPDQIRFLEAYEKSRASPRKWSVFVKIDGGQRRAGMPTASERFVPFLKALFDSQAISVYGFYIHAGNSYASTSASDAASFLSAEVHAVNDAAAIALPILSASSNAGAHTQPFVLSVGSTPTAHAATAETRAALSTLLHGTLELHAGNYPMNDLQQKHTSLVSSEHIAQRVLATVVSYYPGRGADGDEALCDAGCIAMSKDTGPSGGFGDVRGKPWRLTRMSQEHGILTPTAGAREGGVTLRLGEMVEIVGQHACLIAAAHPWYYIVEDEGQTVVDVWIPWKGW</sequence>
<dbReference type="GO" id="GO:0046872">
    <property type="term" value="F:metal ion binding"/>
    <property type="evidence" value="ECO:0007669"/>
    <property type="project" value="UniProtKB-KW"/>
</dbReference>
<comment type="cofactor">
    <cofactor evidence="2">
        <name>Zn(2+)</name>
        <dbReference type="ChEBI" id="CHEBI:29105"/>
    </cofactor>
</comment>
<evidence type="ECO:0000256" key="1">
    <source>
        <dbReference type="ARBA" id="ARBA00001933"/>
    </source>
</evidence>
<protein>
    <recommendedName>
        <fullName evidence="12">D-serine dehydratase</fullName>
        <ecNumber evidence="11">4.3.1.18</ecNumber>
    </recommendedName>
    <alternativeName>
        <fullName evidence="13">D-serine deaminase</fullName>
    </alternativeName>
</protein>
<comment type="caution">
    <text evidence="15">The sequence shown here is derived from an EMBL/GenBank/DDBJ whole genome shotgun (WGS) entry which is preliminary data.</text>
</comment>
<keyword evidence="4" id="KW-0216">Detoxification</keyword>
<evidence type="ECO:0000256" key="8">
    <source>
        <dbReference type="ARBA" id="ARBA00023239"/>
    </source>
</evidence>
<evidence type="ECO:0000256" key="3">
    <source>
        <dbReference type="ARBA" id="ARBA00005323"/>
    </source>
</evidence>
<dbReference type="Pfam" id="PF01168">
    <property type="entry name" value="Ala_racemase_N"/>
    <property type="match status" value="1"/>
</dbReference>
<evidence type="ECO:0000313" key="16">
    <source>
        <dbReference type="Proteomes" id="UP001219525"/>
    </source>
</evidence>
<comment type="function">
    <text evidence="10">Catalyzes the conversion of D-serine to pyruvate and ammonia. May play a role in D-serine detoxification.</text>
</comment>
<dbReference type="SUPFAM" id="SSF51419">
    <property type="entry name" value="PLP-binding barrel"/>
    <property type="match status" value="1"/>
</dbReference>
<dbReference type="Gene3D" id="3.20.20.10">
    <property type="entry name" value="Alanine racemase"/>
    <property type="match status" value="1"/>
</dbReference>
<dbReference type="GO" id="GO:0036088">
    <property type="term" value="P:D-serine catabolic process"/>
    <property type="evidence" value="ECO:0007669"/>
    <property type="project" value="TreeGrafter"/>
</dbReference>
<evidence type="ECO:0000313" key="15">
    <source>
        <dbReference type="EMBL" id="KAJ7207136.1"/>
    </source>
</evidence>
<dbReference type="PANTHER" id="PTHR28004:SF2">
    <property type="entry name" value="D-SERINE DEHYDRATASE"/>
    <property type="match status" value="1"/>
</dbReference>
<dbReference type="Gene3D" id="2.40.37.20">
    <property type="entry name" value="D-serine dehydratase-like domain"/>
    <property type="match status" value="1"/>
</dbReference>
<evidence type="ECO:0000256" key="11">
    <source>
        <dbReference type="ARBA" id="ARBA00066349"/>
    </source>
</evidence>
<comment type="cofactor">
    <cofactor evidence="1">
        <name>pyridoxal 5'-phosphate</name>
        <dbReference type="ChEBI" id="CHEBI:597326"/>
    </cofactor>
</comment>
<dbReference type="AlphaFoldDB" id="A0AAD6VB51"/>
<dbReference type="InterPro" id="IPR001608">
    <property type="entry name" value="Ala_racemase_N"/>
</dbReference>
<organism evidence="15 16">
    <name type="scientific">Mycena pura</name>
    <dbReference type="NCBI Taxonomy" id="153505"/>
    <lineage>
        <taxon>Eukaryota</taxon>
        <taxon>Fungi</taxon>
        <taxon>Dikarya</taxon>
        <taxon>Basidiomycota</taxon>
        <taxon>Agaricomycotina</taxon>
        <taxon>Agaricomycetes</taxon>
        <taxon>Agaricomycetidae</taxon>
        <taxon>Agaricales</taxon>
        <taxon>Marasmiineae</taxon>
        <taxon>Mycenaceae</taxon>
        <taxon>Mycena</taxon>
    </lineage>
</organism>
<evidence type="ECO:0000256" key="6">
    <source>
        <dbReference type="ARBA" id="ARBA00022833"/>
    </source>
</evidence>
<dbReference type="FunFam" id="3.20.20.10:FF:000016">
    <property type="entry name" value="D-serine dehydratase"/>
    <property type="match status" value="1"/>
</dbReference>
<dbReference type="SMART" id="SM01119">
    <property type="entry name" value="D-ser_dehydrat"/>
    <property type="match status" value="1"/>
</dbReference>
<comment type="similarity">
    <text evidence="3">Belongs to the DSD1 family.</text>
</comment>
<dbReference type="InterPro" id="IPR026956">
    <property type="entry name" value="D-ser_dehydrat-like_dom"/>
</dbReference>
<evidence type="ECO:0000256" key="2">
    <source>
        <dbReference type="ARBA" id="ARBA00001947"/>
    </source>
</evidence>
<evidence type="ECO:0000256" key="13">
    <source>
        <dbReference type="ARBA" id="ARBA00075219"/>
    </source>
</evidence>
<keyword evidence="16" id="KW-1185">Reference proteome</keyword>
<dbReference type="InterPro" id="IPR051466">
    <property type="entry name" value="D-amino_acid_metab_enzyme"/>
</dbReference>
<keyword evidence="5" id="KW-0479">Metal-binding</keyword>
<gene>
    <name evidence="15" type="ORF">GGX14DRAFT_366487</name>
</gene>
<name>A0AAD6VB51_9AGAR</name>
<accession>A0AAD6VB51</accession>
<dbReference type="InterPro" id="IPR029066">
    <property type="entry name" value="PLP-binding_barrel"/>
</dbReference>